<evidence type="ECO:0000313" key="1">
    <source>
        <dbReference type="EMBL" id="SVB27687.1"/>
    </source>
</evidence>
<reference evidence="1" key="1">
    <citation type="submission" date="2018-05" db="EMBL/GenBank/DDBJ databases">
        <authorList>
            <person name="Lanie J.A."/>
            <person name="Ng W.-L."/>
            <person name="Kazmierczak K.M."/>
            <person name="Andrzejewski T.M."/>
            <person name="Davidsen T.M."/>
            <person name="Wayne K.J."/>
            <person name="Tettelin H."/>
            <person name="Glass J.I."/>
            <person name="Rusch D."/>
            <person name="Podicherti R."/>
            <person name="Tsui H.-C.T."/>
            <person name="Winkler M.E."/>
        </authorList>
    </citation>
    <scope>NUCLEOTIDE SEQUENCE</scope>
</reference>
<dbReference type="AlphaFoldDB" id="A0A382CQY3"/>
<gene>
    <name evidence="1" type="ORF">METZ01_LOCUS180541</name>
</gene>
<sequence length="33" mass="4014">MNGIQNRIQLFIFINHKIRKFQNSNFEEDAIFS</sequence>
<proteinExistence type="predicted"/>
<dbReference type="EMBL" id="UINC01035379">
    <property type="protein sequence ID" value="SVB27687.1"/>
    <property type="molecule type" value="Genomic_DNA"/>
</dbReference>
<accession>A0A382CQY3</accession>
<name>A0A382CQY3_9ZZZZ</name>
<organism evidence="1">
    <name type="scientific">marine metagenome</name>
    <dbReference type="NCBI Taxonomy" id="408172"/>
    <lineage>
        <taxon>unclassified sequences</taxon>
        <taxon>metagenomes</taxon>
        <taxon>ecological metagenomes</taxon>
    </lineage>
</organism>
<protein>
    <submittedName>
        <fullName evidence="1">Uncharacterized protein</fullName>
    </submittedName>
</protein>